<dbReference type="Pfam" id="PF00789">
    <property type="entry name" value="UBX"/>
    <property type="match status" value="1"/>
</dbReference>
<dbReference type="GO" id="GO:0005634">
    <property type="term" value="C:nucleus"/>
    <property type="evidence" value="ECO:0007669"/>
    <property type="project" value="TreeGrafter"/>
</dbReference>
<feature type="domain" description="UBX" evidence="2">
    <location>
        <begin position="134"/>
        <end position="253"/>
    </location>
</feature>
<dbReference type="GO" id="GO:0006886">
    <property type="term" value="P:intracellular protein transport"/>
    <property type="evidence" value="ECO:0007669"/>
    <property type="project" value="TreeGrafter"/>
</dbReference>
<feature type="region of interest" description="Disordered" evidence="1">
    <location>
        <begin position="1"/>
        <end position="87"/>
    </location>
</feature>
<feature type="compositionally biased region" description="Polar residues" evidence="1">
    <location>
        <begin position="35"/>
        <end position="53"/>
    </location>
</feature>
<feature type="compositionally biased region" description="Low complexity" evidence="1">
    <location>
        <begin position="289"/>
        <end position="307"/>
    </location>
</feature>
<dbReference type="PROSITE" id="PS50033">
    <property type="entry name" value="UBX"/>
    <property type="match status" value="1"/>
</dbReference>
<dbReference type="SUPFAM" id="SSF54236">
    <property type="entry name" value="Ubiquitin-like"/>
    <property type="match status" value="1"/>
</dbReference>
<feature type="compositionally biased region" description="Low complexity" evidence="1">
    <location>
        <begin position="67"/>
        <end position="77"/>
    </location>
</feature>
<dbReference type="PANTHER" id="PTHR46467">
    <property type="entry name" value="TETHER CONTAINING UBX DOMAIN FOR GLUT4"/>
    <property type="match status" value="1"/>
</dbReference>
<name>A0AAD9L8Y6_PAPLA</name>
<dbReference type="PANTHER" id="PTHR46467:SF1">
    <property type="entry name" value="TETHER CONTAINING UBX DOMAIN FOR GLUT4"/>
    <property type="match status" value="1"/>
</dbReference>
<protein>
    <recommendedName>
        <fullName evidence="2">UBX domain-containing protein</fullName>
    </recommendedName>
</protein>
<organism evidence="3 4">
    <name type="scientific">Papiliotrema laurentii</name>
    <name type="common">Cryptococcus laurentii</name>
    <dbReference type="NCBI Taxonomy" id="5418"/>
    <lineage>
        <taxon>Eukaryota</taxon>
        <taxon>Fungi</taxon>
        <taxon>Dikarya</taxon>
        <taxon>Basidiomycota</taxon>
        <taxon>Agaricomycotina</taxon>
        <taxon>Tremellomycetes</taxon>
        <taxon>Tremellales</taxon>
        <taxon>Rhynchogastremaceae</taxon>
        <taxon>Papiliotrema</taxon>
    </lineage>
</organism>
<dbReference type="InterPro" id="IPR029071">
    <property type="entry name" value="Ubiquitin-like_domsf"/>
</dbReference>
<feature type="compositionally biased region" description="Gly residues" evidence="1">
    <location>
        <begin position="222"/>
        <end position="235"/>
    </location>
</feature>
<dbReference type="GO" id="GO:0012506">
    <property type="term" value="C:vesicle membrane"/>
    <property type="evidence" value="ECO:0007669"/>
    <property type="project" value="TreeGrafter"/>
</dbReference>
<proteinExistence type="predicted"/>
<dbReference type="GO" id="GO:0005737">
    <property type="term" value="C:cytoplasm"/>
    <property type="evidence" value="ECO:0007669"/>
    <property type="project" value="TreeGrafter"/>
</dbReference>
<evidence type="ECO:0000313" key="3">
    <source>
        <dbReference type="EMBL" id="KAK1927022.1"/>
    </source>
</evidence>
<dbReference type="InterPro" id="IPR001012">
    <property type="entry name" value="UBX_dom"/>
</dbReference>
<keyword evidence="4" id="KW-1185">Reference proteome</keyword>
<feature type="compositionally biased region" description="Basic and acidic residues" evidence="1">
    <location>
        <begin position="119"/>
        <end position="135"/>
    </location>
</feature>
<evidence type="ECO:0000313" key="4">
    <source>
        <dbReference type="Proteomes" id="UP001182556"/>
    </source>
</evidence>
<accession>A0AAD9L8Y6</accession>
<feature type="region of interest" description="Disordered" evidence="1">
    <location>
        <begin position="106"/>
        <end position="135"/>
    </location>
</feature>
<dbReference type="Gene3D" id="3.10.20.90">
    <property type="entry name" value="Phosphatidylinositol 3-kinase Catalytic Subunit, Chain A, domain 1"/>
    <property type="match status" value="1"/>
</dbReference>
<dbReference type="EMBL" id="JAODAN010000001">
    <property type="protein sequence ID" value="KAK1927022.1"/>
    <property type="molecule type" value="Genomic_DNA"/>
</dbReference>
<feature type="compositionally biased region" description="Polar residues" evidence="1">
    <location>
        <begin position="1"/>
        <end position="22"/>
    </location>
</feature>
<comment type="caution">
    <text evidence="3">The sequence shown here is derived from an EMBL/GenBank/DDBJ whole genome shotgun (WGS) entry which is preliminary data.</text>
</comment>
<dbReference type="AlphaFoldDB" id="A0AAD9L8Y6"/>
<reference evidence="3" key="1">
    <citation type="submission" date="2023-02" db="EMBL/GenBank/DDBJ databases">
        <title>Identification and recombinant expression of a fungal hydrolase from Papiliotrema laurentii that hydrolyzes apple cutin and clears colloidal polyester polyurethane.</title>
        <authorList>
            <consortium name="DOE Joint Genome Institute"/>
            <person name="Roman V.A."/>
            <person name="Bojanowski C."/>
            <person name="Crable B.R."/>
            <person name="Wagner D.N."/>
            <person name="Hung C.S."/>
            <person name="Nadeau L.J."/>
            <person name="Schratz L."/>
            <person name="Haridas S."/>
            <person name="Pangilinan J."/>
            <person name="Lipzen A."/>
            <person name="Na H."/>
            <person name="Yan M."/>
            <person name="Ng V."/>
            <person name="Grigoriev I.V."/>
            <person name="Spatafora J.W."/>
            <person name="Barlow D."/>
            <person name="Biffinger J."/>
            <person name="Kelley-Loughnane N."/>
            <person name="Varaljay V.A."/>
            <person name="Crookes-Goodson W.J."/>
        </authorList>
    </citation>
    <scope>NUCLEOTIDE SEQUENCE</scope>
    <source>
        <strain evidence="3">5307AH</strain>
    </source>
</reference>
<feature type="region of interest" description="Disordered" evidence="1">
    <location>
        <begin position="281"/>
        <end position="327"/>
    </location>
</feature>
<sequence>MDSAGPSSDPTRPEQVQLTNDESGAASALIHEGQRPTTDPSLVTEPTATSSTPDKALGQSIQVYGPATTTTTTTAATPSSPDDLPESFFEPTVNDVQAHHRSVLNRSQRLNAAPLLTSKHRDAERLEREKRKADKWPSATIRVKFSDGAVVQSSFSSDSPIQPVYTFVRTTLDPSVASKPFLLWQPPRTQYPERPPPPDPSKKPRPTVPKTTIIPPASYGTIKGGPAQGLQSGTGGKETLAELGLVPQSVLLIKWTDPADEGMNASGFPAPLKEELRANRVPLPPAQPEEMAGTSSSGAEATSTAGELGKTEKKIPKWLQKGLLKKK</sequence>
<dbReference type="Proteomes" id="UP001182556">
    <property type="component" value="Unassembled WGS sequence"/>
</dbReference>
<gene>
    <name evidence="3" type="ORF">DB88DRAFT_476413</name>
</gene>
<feature type="region of interest" description="Disordered" evidence="1">
    <location>
        <begin position="181"/>
        <end position="235"/>
    </location>
</feature>
<evidence type="ECO:0000259" key="2">
    <source>
        <dbReference type="PROSITE" id="PS50033"/>
    </source>
</evidence>
<evidence type="ECO:0000256" key="1">
    <source>
        <dbReference type="SAM" id="MobiDB-lite"/>
    </source>
</evidence>